<evidence type="ECO:0000313" key="3">
    <source>
        <dbReference type="EMBL" id="QHI34990.1"/>
    </source>
</evidence>
<dbReference type="InterPro" id="IPR015943">
    <property type="entry name" value="WD40/YVTN_repeat-like_dom_sf"/>
</dbReference>
<dbReference type="NCBIfam" id="TIGR04183">
    <property type="entry name" value="Por_Secre_tail"/>
    <property type="match status" value="1"/>
</dbReference>
<dbReference type="EMBL" id="CP019288">
    <property type="protein sequence ID" value="QHI34990.1"/>
    <property type="molecule type" value="Genomic_DNA"/>
</dbReference>
<evidence type="ECO:0000256" key="1">
    <source>
        <dbReference type="ARBA" id="ARBA00022729"/>
    </source>
</evidence>
<dbReference type="SUPFAM" id="SSF110296">
    <property type="entry name" value="Oligoxyloglucan reducing end-specific cellobiohydrolase"/>
    <property type="match status" value="2"/>
</dbReference>
<organism evidence="3 4">
    <name type="scientific">Kordia antarctica</name>
    <dbReference type="NCBI Taxonomy" id="1218801"/>
    <lineage>
        <taxon>Bacteria</taxon>
        <taxon>Pseudomonadati</taxon>
        <taxon>Bacteroidota</taxon>
        <taxon>Flavobacteriia</taxon>
        <taxon>Flavobacteriales</taxon>
        <taxon>Flavobacteriaceae</taxon>
        <taxon>Kordia</taxon>
    </lineage>
</organism>
<evidence type="ECO:0000313" key="4">
    <source>
        <dbReference type="Proteomes" id="UP000464657"/>
    </source>
</evidence>
<dbReference type="InterPro" id="IPR026444">
    <property type="entry name" value="Secre_tail"/>
</dbReference>
<sequence length="1012" mass="109806">MKKIYLLLAFILCINYSWSQEYSRMINAGTYTVEQIQQEAEAYFAIRGTGKGTGYKNYKRWEYHAQRALKDNGVLKPISHYYNELERYNNELNQNSEATNADIGSWEQLGPLSFTTSSSSTGALGRLKALAVEKGNANHVIVGSETGGVWKSLDAGTTWTPLTDNLSNILVESLTINPLNPSIYFWGSRNGVIFKSTDAGATWNILATVGNGLVNKIMVDPSNQQKMYCSVENSGIYKSTNGGTTWTAIGGGLIRGYDIEFKPGDPNTVYASGDKFLRSNDGGATFVENSPAIPNWELEYIPAATNPENIIWEIAARNWDRFGITPVFPKTGAGLGRFISNNGGSSYAHGNKTKFISVAMDITSGTTPELKFSHAQPEFFGDVDRLKVFYRISPTDPWVELASYQTNVQAWADVTLALPNPSATYQIAFEGETSGGGNVLLDDISVVTSLGTILTEGFEGSSSNVFGTGAKMIAVSEINPSIVYVVESSSPSTQSAFFGAFYKSTDAGVNLNKQLLTKNYFGGEYDGSGTGGQAPFHMAIAASNTDANVVIIGGVNTWRTTDGGVTFDIASHWIKTQSTSNNKGFSHADTCTLQAIDGKIYVGSDGGFFVADNPSAVMSATFYTDKSAGLGIRQFYKFGISQTNPVIITGGAQDNGTSGRTTDGTWYNWDGGDGAEGFVDKNDSSILYGQSQNGNISKTTDVTSSSGKVGITDAPGGNGSFIAPLEQDPTAPNVYYSGKRNLYRTANDGANWTAISQDFGSNINEFKIAQSDNNTIYAAINSNQLFKTTTGSGTWTQLNNFTGGFINSIAIHPTNPNKVAIASTGSEKVYVTIDGGTTWTSHKFNLPDFSALAVTWDNNGNDGLYVGMDYGIFYIDNTENVWKPFSNNLPNVKISELEINYVDNKLYTATYGRGVWRSGRFNTSTLDVEQFEALNTITLFPNPAKNEVNITWDQNENVTIKIFNSTGKLLHYAKDVSINNSLKIDTSQFSTGLYFVRLNTNESVVTKKLIIQ</sequence>
<dbReference type="PANTHER" id="PTHR43739:SF5">
    <property type="entry name" value="EXO-ALPHA-SIALIDASE"/>
    <property type="match status" value="1"/>
</dbReference>
<dbReference type="Gene3D" id="2.130.10.10">
    <property type="entry name" value="YVTN repeat-like/Quinoprotein amine dehydrogenase"/>
    <property type="match status" value="4"/>
</dbReference>
<feature type="domain" description="Secretion system C-terminal sorting" evidence="2">
    <location>
        <begin position="939"/>
        <end position="1011"/>
    </location>
</feature>
<gene>
    <name evidence="3" type="primary">daip_1</name>
    <name evidence="3" type="ORF">IMCC3317_03360</name>
</gene>
<dbReference type="CDD" id="cd15482">
    <property type="entry name" value="Sialidase_non-viral"/>
    <property type="match status" value="1"/>
</dbReference>
<dbReference type="InterPro" id="IPR052025">
    <property type="entry name" value="Xyloglucanase_GH74"/>
</dbReference>
<name>A0A7L4ZEQ7_9FLAO</name>
<keyword evidence="4" id="KW-1185">Reference proteome</keyword>
<keyword evidence="1" id="KW-0732">Signal</keyword>
<dbReference type="Pfam" id="PF18962">
    <property type="entry name" value="Por_Secre_tail"/>
    <property type="match status" value="1"/>
</dbReference>
<accession>A0A7L4ZEQ7</accession>
<evidence type="ECO:0000259" key="2">
    <source>
        <dbReference type="Pfam" id="PF18962"/>
    </source>
</evidence>
<dbReference type="RefSeq" id="WP_160127770.1">
    <property type="nucleotide sequence ID" value="NZ_CP019288.1"/>
</dbReference>
<dbReference type="GO" id="GO:0010411">
    <property type="term" value="P:xyloglucan metabolic process"/>
    <property type="evidence" value="ECO:0007669"/>
    <property type="project" value="TreeGrafter"/>
</dbReference>
<dbReference type="KEGG" id="kan:IMCC3317_03360"/>
<dbReference type="Proteomes" id="UP000464657">
    <property type="component" value="Chromosome"/>
</dbReference>
<reference evidence="3 4" key="1">
    <citation type="journal article" date="2013" name="Int. J. Syst. Evol. Microbiol.">
        <title>Kordia antarctica sp. nov., isolated from Antarctic seawater.</title>
        <authorList>
            <person name="Baek K."/>
            <person name="Choi A."/>
            <person name="Kang I."/>
            <person name="Lee K."/>
            <person name="Cho J.C."/>
        </authorList>
    </citation>
    <scope>NUCLEOTIDE SEQUENCE [LARGE SCALE GENOMIC DNA]</scope>
    <source>
        <strain evidence="3 4">IMCC3317</strain>
    </source>
</reference>
<dbReference type="OrthoDB" id="9757947at2"/>
<dbReference type="PANTHER" id="PTHR43739">
    <property type="entry name" value="XYLOGLUCANASE (EUROFUNG)"/>
    <property type="match status" value="1"/>
</dbReference>
<protein>
    <submittedName>
        <fullName evidence="3">Dispase autolysis-inducing protein</fullName>
    </submittedName>
</protein>
<dbReference type="AlphaFoldDB" id="A0A7L4ZEQ7"/>
<proteinExistence type="predicted"/>